<dbReference type="Gene3D" id="1.10.10.970">
    <property type="entry name" value="RNA 2'-phosphotransferase, Tpt1/KptA family, N-terminal domain"/>
    <property type="match status" value="1"/>
</dbReference>
<dbReference type="EC" id="2.7.1.-" evidence="5"/>
<dbReference type="InterPro" id="IPR002745">
    <property type="entry name" value="Ptrans_KptA/Tpt1"/>
</dbReference>
<name>A0AAU8M1T7_9BACT</name>
<evidence type="ECO:0000256" key="3">
    <source>
        <dbReference type="ARBA" id="ARBA00023027"/>
    </source>
</evidence>
<dbReference type="KEGG" id="eaj:Q3M24_03750"/>
<dbReference type="Pfam" id="PF01885">
    <property type="entry name" value="PTS_2-RNA"/>
    <property type="match status" value="1"/>
</dbReference>
<dbReference type="GO" id="GO:0003950">
    <property type="term" value="F:NAD+ poly-ADP-ribosyltransferase activity"/>
    <property type="evidence" value="ECO:0007669"/>
    <property type="project" value="InterPro"/>
</dbReference>
<dbReference type="AlphaFoldDB" id="A0AAU8M1T7"/>
<dbReference type="SUPFAM" id="SSF56399">
    <property type="entry name" value="ADP-ribosylation"/>
    <property type="match status" value="1"/>
</dbReference>
<evidence type="ECO:0000256" key="4">
    <source>
        <dbReference type="ARBA" id="ARBA00025212"/>
    </source>
</evidence>
<evidence type="ECO:0000313" key="6">
    <source>
        <dbReference type="EMBL" id="XCN75393.1"/>
    </source>
</evidence>
<organism evidence="6">
    <name type="scientific">Candidatus Electrothrix aestuarii</name>
    <dbReference type="NCBI Taxonomy" id="3062594"/>
    <lineage>
        <taxon>Bacteria</taxon>
        <taxon>Pseudomonadati</taxon>
        <taxon>Thermodesulfobacteriota</taxon>
        <taxon>Desulfobulbia</taxon>
        <taxon>Desulfobulbales</taxon>
        <taxon>Desulfobulbaceae</taxon>
        <taxon>Candidatus Electrothrix</taxon>
    </lineage>
</organism>
<reference evidence="6" key="2">
    <citation type="submission" date="2024-06" db="EMBL/GenBank/DDBJ databases">
        <authorList>
            <person name="Plum-Jensen L.E."/>
            <person name="Schramm A."/>
            <person name="Marshall I.P.G."/>
        </authorList>
    </citation>
    <scope>NUCLEOTIDE SEQUENCE</scope>
    <source>
        <strain evidence="6">Rat1</strain>
    </source>
</reference>
<dbReference type="PANTHER" id="PTHR12684:SF2">
    <property type="entry name" value="TRNA 2'-PHOSPHOTRANSFERASE 1"/>
    <property type="match status" value="1"/>
</dbReference>
<evidence type="ECO:0000256" key="5">
    <source>
        <dbReference type="HAMAP-Rule" id="MF_00299"/>
    </source>
</evidence>
<accession>A0AAU8M1T7</accession>
<proteinExistence type="inferred from homology"/>
<dbReference type="InterPro" id="IPR042080">
    <property type="entry name" value="RNA_2'-PTrans_N"/>
</dbReference>
<dbReference type="InterPro" id="IPR022928">
    <property type="entry name" value="RNA_2'-PTrans_KptA"/>
</dbReference>
<dbReference type="InterPro" id="IPR042081">
    <property type="entry name" value="RNA_2'-PTrans_C"/>
</dbReference>
<dbReference type="EMBL" id="CP159373">
    <property type="protein sequence ID" value="XCN75393.1"/>
    <property type="molecule type" value="Genomic_DNA"/>
</dbReference>
<dbReference type="NCBIfam" id="NF002014">
    <property type="entry name" value="PRK00819.1-4"/>
    <property type="match status" value="1"/>
</dbReference>
<dbReference type="PANTHER" id="PTHR12684">
    <property type="entry name" value="PUTATIVE PHOSPHOTRANSFERASE"/>
    <property type="match status" value="1"/>
</dbReference>
<comment type="similarity">
    <text evidence="1 5">Belongs to the KptA/TPT1 family.</text>
</comment>
<dbReference type="GO" id="GO:0000215">
    <property type="term" value="F:tRNA 2'-phosphotransferase activity"/>
    <property type="evidence" value="ECO:0007669"/>
    <property type="project" value="TreeGrafter"/>
</dbReference>
<evidence type="ECO:0000256" key="1">
    <source>
        <dbReference type="ARBA" id="ARBA00009836"/>
    </source>
</evidence>
<keyword evidence="3 5" id="KW-0520">NAD</keyword>
<reference evidence="6" key="1">
    <citation type="journal article" date="2024" name="Syst. Appl. Microbiol.">
        <title>First single-strain enrichments of Electrothrix cable bacteria, description of E. aestuarii sp. nov. and E. rattekaaiensis sp. nov., and proposal of a cable bacteria taxonomy following the rules of the SeqCode.</title>
        <authorList>
            <person name="Plum-Jensen L.E."/>
            <person name="Schramm A."/>
            <person name="Marshall I.P.G."/>
        </authorList>
    </citation>
    <scope>NUCLEOTIDE SEQUENCE</scope>
    <source>
        <strain evidence="6">Rat1</strain>
    </source>
</reference>
<sequence length="181" mass="20240">MPDPNVKISKFLSLILRHAPEKIGIHLDANGWVVVDDLLSATKAHGTEIFREQLDEVVFRNDKQRFAFSPDGLRIRANQGHSVDIDLELPPVTPPSVLFHGTAMRFLPSIESQGLQRMSRQHVHLSAAREQAHRVGARHGRPVVLEIDAKGMNDTGHLFFLSANGVWLTEFVPVDFIKNDG</sequence>
<evidence type="ECO:0000256" key="2">
    <source>
        <dbReference type="ARBA" id="ARBA00022679"/>
    </source>
</evidence>
<dbReference type="GO" id="GO:0006388">
    <property type="term" value="P:tRNA splicing, via endonucleolytic cleavage and ligation"/>
    <property type="evidence" value="ECO:0007669"/>
    <property type="project" value="UniProtKB-UniRule"/>
</dbReference>
<gene>
    <name evidence="5" type="primary">kptA</name>
    <name evidence="6" type="ORF">Q3M24_03750</name>
</gene>
<dbReference type="HAMAP" id="MF_00299">
    <property type="entry name" value="KptA"/>
    <property type="match status" value="1"/>
</dbReference>
<keyword evidence="2 5" id="KW-0808">Transferase</keyword>
<protein>
    <recommendedName>
        <fullName evidence="5">Probable RNA 2'-phosphotransferase</fullName>
        <ecNumber evidence="5">2.7.1.-</ecNumber>
    </recommendedName>
</protein>
<dbReference type="Gene3D" id="3.20.170.30">
    <property type="match status" value="1"/>
</dbReference>
<comment type="function">
    <text evidence="4 5">Removes the 2'-phosphate from RNA via an intermediate in which the phosphate is ADP-ribosylated by NAD followed by a presumed transesterification to release the RNA and generate ADP-ribose 1''-2''-cyclic phosphate (APPR&gt;P). May function as an ADP-ribosylase.</text>
</comment>